<dbReference type="EMBL" id="BMWY01000003">
    <property type="protein sequence ID" value="GGZ54271.1"/>
    <property type="molecule type" value="Genomic_DNA"/>
</dbReference>
<reference evidence="3" key="1">
    <citation type="journal article" date="2019" name="Int. J. Syst. Evol. Microbiol.">
        <title>The Global Catalogue of Microorganisms (GCM) 10K type strain sequencing project: providing services to taxonomists for standard genome sequencing and annotation.</title>
        <authorList>
            <consortium name="The Broad Institute Genomics Platform"/>
            <consortium name="The Broad Institute Genome Sequencing Center for Infectious Disease"/>
            <person name="Wu L."/>
            <person name="Ma J."/>
        </authorList>
    </citation>
    <scope>NUCLEOTIDE SEQUENCE [LARGE SCALE GENOMIC DNA]</scope>
    <source>
        <strain evidence="3">KCTC 12708</strain>
    </source>
</reference>
<evidence type="ECO:0000313" key="3">
    <source>
        <dbReference type="Proteomes" id="UP000615593"/>
    </source>
</evidence>
<keyword evidence="3" id="KW-1185">Reference proteome</keyword>
<dbReference type="Proteomes" id="UP000615593">
    <property type="component" value="Unassembled WGS sequence"/>
</dbReference>
<dbReference type="GeneID" id="94369165"/>
<dbReference type="RefSeq" id="WP_027884367.1">
    <property type="nucleotide sequence ID" value="NZ_BMWY01000003.1"/>
</dbReference>
<name>A0ABQ3BR93_9FLAO</name>
<proteinExistence type="predicted"/>
<dbReference type="InterPro" id="IPR021255">
    <property type="entry name" value="DUF2807"/>
</dbReference>
<organism evidence="2 3">
    <name type="scientific">Mesonia mobilis</name>
    <dbReference type="NCBI Taxonomy" id="369791"/>
    <lineage>
        <taxon>Bacteria</taxon>
        <taxon>Pseudomonadati</taxon>
        <taxon>Bacteroidota</taxon>
        <taxon>Flavobacteriia</taxon>
        <taxon>Flavobacteriales</taxon>
        <taxon>Flavobacteriaceae</taxon>
        <taxon>Mesonia</taxon>
    </lineage>
</organism>
<feature type="domain" description="Putative auto-transporter adhesin head GIN" evidence="1">
    <location>
        <begin position="40"/>
        <end position="233"/>
    </location>
</feature>
<evidence type="ECO:0000313" key="2">
    <source>
        <dbReference type="EMBL" id="GGZ54271.1"/>
    </source>
</evidence>
<dbReference type="Pfam" id="PF10988">
    <property type="entry name" value="DUF2807"/>
    <property type="match status" value="1"/>
</dbReference>
<dbReference type="PROSITE" id="PS51257">
    <property type="entry name" value="PROKAR_LIPOPROTEIN"/>
    <property type="match status" value="1"/>
</dbReference>
<gene>
    <name evidence="2" type="ORF">GCM10008088_14970</name>
</gene>
<dbReference type="Gene3D" id="2.160.20.120">
    <property type="match status" value="1"/>
</dbReference>
<protein>
    <recommendedName>
        <fullName evidence="1">Putative auto-transporter adhesin head GIN domain-containing protein</fullName>
    </recommendedName>
</protein>
<sequence length="249" mass="28705">MKKLFFYISIIFFFSCDSEEANDCLQVEGRSVIKEIELENFEEITVYGGIKLFLTYGETQEIRLETGENLVNDISFEVRENRLHLKNNNTCNFFREYDATRVYVTLPQLSYLRNGSQFTVESTNELPYSNLTLVSEDAEGNSDYYTNGDFQLQLNSEQITIVNNNLSDYFLSGQVENLQIGFYNGDGRFEGEHLIAQHINVYHRGSNKMIVNPQQSLTGTLYNTGDLIAKNHPPEVEVEELYTGRLIFE</sequence>
<comment type="caution">
    <text evidence="2">The sequence shown here is derived from an EMBL/GenBank/DDBJ whole genome shotgun (WGS) entry which is preliminary data.</text>
</comment>
<accession>A0ABQ3BR93</accession>
<evidence type="ECO:0000259" key="1">
    <source>
        <dbReference type="Pfam" id="PF10988"/>
    </source>
</evidence>